<sequence>MVLNLQDKQKENLLRMLDFNIEVAGAADASSAWGEQWKVLVYDPFCRDIIAPILKLQELRKKGVTLHMLLENDREDIPDVPAVYFVQPTESNLRRIVTDCAKELYSTIHINFAEPIPRQRLEFFAKSCVDAGCTSMISKVYDQHANFVCLEPQLFSLNQANSYRAYNDASIADAQIEQTMADITAGLFSVLATLGTVPVIRAPATDGPARMVAEQLNQTLRDHLGSRSGVFQDASTNFQRPVLVIVDRNEDLASGLHHPSTYQALVDDMFKIKLNRVNVLVASDKGQPTEKAYDLDVRTDKFFEQHAGALILEAISANEEELKASGHASAGTKDLVAAVDTLPALLEKKKSLEVHTNIFHATFESVSARHVHVYSVLEQKLIDGSHVTKQEVVDLLSSPDKGNVTDKLRLLMIYYLTSGADMVELEAAFAQVAGADGYKSAWAHIKQHASFQKHASVGGALAGGDAAASGSKLKGYLNANWAGSFAGHAQGFLAQAAESFKSFLPENKKLQLARITDAICDLRPGTEDDSYLYLDPKIKATSTANIPRQRTPFRDVIVFVIGGGNYNEFQNIQAYAKVRRAPRPLLTVLASARHIIYGCTELLSPDEFLEQMNRL</sequence>
<dbReference type="OrthoDB" id="10251230at2759"/>
<dbReference type="Proteomes" id="UP000243579">
    <property type="component" value="Unassembled WGS sequence"/>
</dbReference>
<proteinExistence type="inferred from homology"/>
<dbReference type="InterPro" id="IPR001619">
    <property type="entry name" value="Sec1-like"/>
</dbReference>
<dbReference type="Gene3D" id="3.40.50.1910">
    <property type="match status" value="1"/>
</dbReference>
<dbReference type="InterPro" id="IPR036045">
    <property type="entry name" value="Sec1-like_sf"/>
</dbReference>
<dbReference type="STRING" id="1202772.A0A1V9Z2X5"/>
<evidence type="ECO:0000313" key="2">
    <source>
        <dbReference type="EMBL" id="OQR92252.1"/>
    </source>
</evidence>
<comment type="caution">
    <text evidence="2">The sequence shown here is derived from an EMBL/GenBank/DDBJ whole genome shotgun (WGS) entry which is preliminary data.</text>
</comment>
<dbReference type="Pfam" id="PF00995">
    <property type="entry name" value="Sec1"/>
    <property type="match status" value="1"/>
</dbReference>
<dbReference type="GO" id="GO:0016192">
    <property type="term" value="P:vesicle-mediated transport"/>
    <property type="evidence" value="ECO:0007669"/>
    <property type="project" value="InterPro"/>
</dbReference>
<keyword evidence="3" id="KW-1185">Reference proteome</keyword>
<dbReference type="Gene3D" id="3.40.50.2060">
    <property type="match status" value="1"/>
</dbReference>
<accession>A0A1V9Z2X5</accession>
<evidence type="ECO:0000256" key="1">
    <source>
        <dbReference type="ARBA" id="ARBA00009884"/>
    </source>
</evidence>
<name>A0A1V9Z2X5_ACHHY</name>
<dbReference type="PIRSF" id="PIRSF005715">
    <property type="entry name" value="VPS45_Sec1"/>
    <property type="match status" value="1"/>
</dbReference>
<dbReference type="Gene3D" id="1.25.40.60">
    <property type="match status" value="1"/>
</dbReference>
<dbReference type="Gene3D" id="3.90.830.10">
    <property type="entry name" value="Syntaxin Binding Protein 1, Chain A, domain 2"/>
    <property type="match status" value="1"/>
</dbReference>
<evidence type="ECO:0000313" key="3">
    <source>
        <dbReference type="Proteomes" id="UP000243579"/>
    </source>
</evidence>
<dbReference type="AlphaFoldDB" id="A0A1V9Z2X5"/>
<dbReference type="InterPro" id="IPR027482">
    <property type="entry name" value="Sec1-like_dom2"/>
</dbReference>
<dbReference type="SUPFAM" id="SSF56815">
    <property type="entry name" value="Sec1/munc18-like (SM) proteins"/>
    <property type="match status" value="1"/>
</dbReference>
<dbReference type="InterPro" id="IPR043127">
    <property type="entry name" value="Sec-1-like_dom3a"/>
</dbReference>
<dbReference type="PANTHER" id="PTHR11679">
    <property type="entry name" value="VESICLE PROTEIN SORTING-ASSOCIATED"/>
    <property type="match status" value="1"/>
</dbReference>
<gene>
    <name evidence="2" type="ORF">ACHHYP_03899</name>
</gene>
<dbReference type="InterPro" id="IPR043154">
    <property type="entry name" value="Sec-1-like_dom1"/>
</dbReference>
<organism evidence="2 3">
    <name type="scientific">Achlya hypogyna</name>
    <name type="common">Oomycete</name>
    <name type="synonym">Protoachlya hypogyna</name>
    <dbReference type="NCBI Taxonomy" id="1202772"/>
    <lineage>
        <taxon>Eukaryota</taxon>
        <taxon>Sar</taxon>
        <taxon>Stramenopiles</taxon>
        <taxon>Oomycota</taxon>
        <taxon>Saprolegniomycetes</taxon>
        <taxon>Saprolegniales</taxon>
        <taxon>Achlyaceae</taxon>
        <taxon>Achlya</taxon>
    </lineage>
</organism>
<dbReference type="EMBL" id="JNBR01000472">
    <property type="protein sequence ID" value="OQR92252.1"/>
    <property type="molecule type" value="Genomic_DNA"/>
</dbReference>
<reference evidence="2 3" key="1">
    <citation type="journal article" date="2014" name="Genome Biol. Evol.">
        <title>The secreted proteins of Achlya hypogyna and Thraustotheca clavata identify the ancestral oomycete secretome and reveal gene acquisitions by horizontal gene transfer.</title>
        <authorList>
            <person name="Misner I."/>
            <person name="Blouin N."/>
            <person name="Leonard G."/>
            <person name="Richards T.A."/>
            <person name="Lane C.E."/>
        </authorList>
    </citation>
    <scope>NUCLEOTIDE SEQUENCE [LARGE SCALE GENOMIC DNA]</scope>
    <source>
        <strain evidence="2 3">ATCC 48635</strain>
    </source>
</reference>
<protein>
    <submittedName>
        <fullName evidence="2">SEC1 family transporter SLY1</fullName>
    </submittedName>
</protein>
<comment type="similarity">
    <text evidence="1">Belongs to the STXBP/unc-18/SEC1 family.</text>
</comment>